<evidence type="ECO:0000256" key="4">
    <source>
        <dbReference type="ARBA" id="ARBA00022618"/>
    </source>
</evidence>
<keyword evidence="9 11" id="KW-0131">Cell cycle</keyword>
<dbReference type="GO" id="GO:0005737">
    <property type="term" value="C:cytoplasm"/>
    <property type="evidence" value="ECO:0007669"/>
    <property type="project" value="UniProtKB-SubCell"/>
</dbReference>
<dbReference type="Gene3D" id="3.40.1390.10">
    <property type="entry name" value="MurE/MurF, N-terminal domain"/>
    <property type="match status" value="1"/>
</dbReference>
<dbReference type="PROSITE" id="PS01011">
    <property type="entry name" value="FOLYLPOLYGLU_SYNT_1"/>
    <property type="match status" value="1"/>
</dbReference>
<dbReference type="InterPro" id="IPR004101">
    <property type="entry name" value="Mur_ligase_C"/>
</dbReference>
<keyword evidence="4 11" id="KW-0132">Cell division</keyword>
<name>A0A0G0I5U0_9BACT</name>
<keyword evidence="11" id="KW-0460">Magnesium</keyword>
<protein>
    <recommendedName>
        <fullName evidence="11">UDP-N-acetylmuramyl-tripeptide synthetase</fullName>
        <ecNumber evidence="11">6.3.2.-</ecNumber>
    </recommendedName>
    <alternativeName>
        <fullName evidence="11">UDP-MurNAc-tripeptide synthetase</fullName>
    </alternativeName>
</protein>
<dbReference type="GO" id="GO:0071555">
    <property type="term" value="P:cell wall organization"/>
    <property type="evidence" value="ECO:0007669"/>
    <property type="project" value="UniProtKB-KW"/>
</dbReference>
<comment type="caution">
    <text evidence="15">The sequence shown here is derived from an EMBL/GenBank/DDBJ whole genome shotgun (WGS) entry which is preliminary data.</text>
</comment>
<dbReference type="GO" id="GO:0051301">
    <property type="term" value="P:cell division"/>
    <property type="evidence" value="ECO:0007669"/>
    <property type="project" value="UniProtKB-KW"/>
</dbReference>
<dbReference type="SUPFAM" id="SSF53623">
    <property type="entry name" value="MurD-like peptide ligases, catalytic domain"/>
    <property type="match status" value="1"/>
</dbReference>
<keyword evidence="7 11" id="KW-0133">Cell shape</keyword>
<evidence type="ECO:0000256" key="5">
    <source>
        <dbReference type="ARBA" id="ARBA00022741"/>
    </source>
</evidence>
<comment type="subcellular location">
    <subcellularLocation>
        <location evidence="11">Cytoplasm</location>
    </subcellularLocation>
</comment>
<comment type="function">
    <text evidence="11">Catalyzes the addition of an amino acid to the nucleotide precursor UDP-N-acetylmuramoyl-L-alanyl-D-glutamate (UMAG) in the biosynthesis of bacterial cell-wall peptidoglycan.</text>
</comment>
<keyword evidence="6 11" id="KW-0067">ATP-binding</keyword>
<organism evidence="15 16">
    <name type="scientific">Candidatus Woesebacteria bacterium GW2011_GWA1_37_8</name>
    <dbReference type="NCBI Taxonomy" id="1618546"/>
    <lineage>
        <taxon>Bacteria</taxon>
        <taxon>Candidatus Woeseibacteriota</taxon>
    </lineage>
</organism>
<evidence type="ECO:0000256" key="6">
    <source>
        <dbReference type="ARBA" id="ARBA00022840"/>
    </source>
</evidence>
<feature type="modified residue" description="N6-carboxylysine" evidence="11">
    <location>
        <position position="222"/>
    </location>
</feature>
<dbReference type="PATRIC" id="fig|1618546.3.peg.59"/>
<reference evidence="15 16" key="1">
    <citation type="journal article" date="2015" name="Nature">
        <title>rRNA introns, odd ribosomes, and small enigmatic genomes across a large radiation of phyla.</title>
        <authorList>
            <person name="Brown C.T."/>
            <person name="Hug L.A."/>
            <person name="Thomas B.C."/>
            <person name="Sharon I."/>
            <person name="Castelle C.J."/>
            <person name="Singh A."/>
            <person name="Wilkins M.J."/>
            <person name="Williams K.H."/>
            <person name="Banfield J.F."/>
        </authorList>
    </citation>
    <scope>NUCLEOTIDE SEQUENCE [LARGE SCALE GENOMIC DNA]</scope>
</reference>
<dbReference type="InterPro" id="IPR036565">
    <property type="entry name" value="Mur-like_cat_sf"/>
</dbReference>
<comment type="PTM">
    <text evidence="11">Carboxylation is probably crucial for Mg(2+) binding and, consequently, for the gamma-phosphate positioning of ATP.</text>
</comment>
<feature type="binding site" evidence="11">
    <location>
        <position position="190"/>
    </location>
    <ligand>
        <name>UDP-N-acetyl-alpha-D-muramoyl-L-alanyl-D-glutamate</name>
        <dbReference type="ChEBI" id="CHEBI:83900"/>
    </ligand>
</feature>
<dbReference type="InterPro" id="IPR036615">
    <property type="entry name" value="Mur_ligase_C_dom_sf"/>
</dbReference>
<keyword evidence="5 11" id="KW-0547">Nucleotide-binding</keyword>
<evidence type="ECO:0000256" key="1">
    <source>
        <dbReference type="ARBA" id="ARBA00005898"/>
    </source>
</evidence>
<accession>A0A0G0I5U0</accession>
<comment type="cofactor">
    <cofactor evidence="11">
        <name>Mg(2+)</name>
        <dbReference type="ChEBI" id="CHEBI:18420"/>
    </cofactor>
</comment>
<dbReference type="UniPathway" id="UPA00219"/>
<dbReference type="Pfam" id="PF01225">
    <property type="entry name" value="Mur_ligase"/>
    <property type="match status" value="1"/>
</dbReference>
<dbReference type="GO" id="GO:0008360">
    <property type="term" value="P:regulation of cell shape"/>
    <property type="evidence" value="ECO:0007669"/>
    <property type="project" value="UniProtKB-KW"/>
</dbReference>
<evidence type="ECO:0000259" key="14">
    <source>
        <dbReference type="Pfam" id="PF08245"/>
    </source>
</evidence>
<keyword evidence="3 11" id="KW-0436">Ligase</keyword>
<dbReference type="EMBL" id="LBTR01000002">
    <property type="protein sequence ID" value="KKQ46345.1"/>
    <property type="molecule type" value="Genomic_DNA"/>
</dbReference>
<dbReference type="GO" id="GO:0009252">
    <property type="term" value="P:peptidoglycan biosynthetic process"/>
    <property type="evidence" value="ECO:0007669"/>
    <property type="project" value="UniProtKB-UniRule"/>
</dbReference>
<evidence type="ECO:0000313" key="16">
    <source>
        <dbReference type="Proteomes" id="UP000034603"/>
    </source>
</evidence>
<dbReference type="InterPro" id="IPR018109">
    <property type="entry name" value="Folylpolyglutamate_synth_CS"/>
</dbReference>
<dbReference type="SUPFAM" id="SSF53244">
    <property type="entry name" value="MurD-like peptide ligases, peptide-binding domain"/>
    <property type="match status" value="1"/>
</dbReference>
<comment type="pathway">
    <text evidence="11">Cell wall biogenesis; peptidoglycan biosynthesis.</text>
</comment>
<dbReference type="InterPro" id="IPR000713">
    <property type="entry name" value="Mur_ligase_N"/>
</dbReference>
<evidence type="ECO:0000259" key="12">
    <source>
        <dbReference type="Pfam" id="PF01225"/>
    </source>
</evidence>
<comment type="caution">
    <text evidence="11">Lacks conserved residue(s) required for the propagation of feature annotation.</text>
</comment>
<dbReference type="GO" id="GO:0004326">
    <property type="term" value="F:tetrahydrofolylpolyglutamate synthase activity"/>
    <property type="evidence" value="ECO:0007669"/>
    <property type="project" value="InterPro"/>
</dbReference>
<feature type="binding site" evidence="11">
    <location>
        <begin position="111"/>
        <end position="117"/>
    </location>
    <ligand>
        <name>ATP</name>
        <dbReference type="ChEBI" id="CHEBI:30616"/>
    </ligand>
</feature>
<dbReference type="Gene3D" id="3.90.190.20">
    <property type="entry name" value="Mur ligase, C-terminal domain"/>
    <property type="match status" value="1"/>
</dbReference>
<dbReference type="EC" id="6.3.2.-" evidence="11"/>
<dbReference type="HAMAP" id="MF_00208">
    <property type="entry name" value="MurE"/>
    <property type="match status" value="1"/>
</dbReference>
<dbReference type="GO" id="GO:0005524">
    <property type="term" value="F:ATP binding"/>
    <property type="evidence" value="ECO:0007669"/>
    <property type="project" value="UniProtKB-UniRule"/>
</dbReference>
<dbReference type="SUPFAM" id="SSF63418">
    <property type="entry name" value="MurE/MurF N-terminal domain"/>
    <property type="match status" value="1"/>
</dbReference>
<evidence type="ECO:0000313" key="15">
    <source>
        <dbReference type="EMBL" id="KKQ46345.1"/>
    </source>
</evidence>
<dbReference type="InterPro" id="IPR013221">
    <property type="entry name" value="Mur_ligase_cen"/>
</dbReference>
<dbReference type="InterPro" id="IPR005761">
    <property type="entry name" value="UDP-N-AcMur-Glu-dNH2Pim_ligase"/>
</dbReference>
<dbReference type="PANTHER" id="PTHR23135:SF4">
    <property type="entry name" value="UDP-N-ACETYLMURAMOYL-L-ALANYL-D-GLUTAMATE--2,6-DIAMINOPIMELATE LIGASE MURE HOMOLOG, CHLOROPLASTIC"/>
    <property type="match status" value="1"/>
</dbReference>
<feature type="domain" description="Mur ligase N-terminal catalytic" evidence="12">
    <location>
        <begin position="21"/>
        <end position="97"/>
    </location>
</feature>
<comment type="similarity">
    <text evidence="1 11">Belongs to the MurCDEF family. MurE subfamily.</text>
</comment>
<dbReference type="Pfam" id="PF08245">
    <property type="entry name" value="Mur_ligase_M"/>
    <property type="match status" value="1"/>
</dbReference>
<evidence type="ECO:0000256" key="3">
    <source>
        <dbReference type="ARBA" id="ARBA00022598"/>
    </source>
</evidence>
<dbReference type="GO" id="GO:0000287">
    <property type="term" value="F:magnesium ion binding"/>
    <property type="evidence" value="ECO:0007669"/>
    <property type="project" value="UniProtKB-UniRule"/>
</dbReference>
<keyword evidence="2 11" id="KW-0963">Cytoplasm</keyword>
<sequence>MKLQELRSLHKYKLKNPKISVKGITDDSRKVIPGFIFVAISGLTHDGHDFIKEVVKKGAILVVGQISSKDLHLNKDIEYIEVSDSREMLGKLASDWYDDPSSKLNVIGVTGTKGKTTTSHIIYHILNSSGSKTGLVSSLGAFIGDKKIDTGAHVTNPDVLTLNNLLAEMVRVKCKYAVLEVSSHGIHQKRISGIKFDVAVLTNIAPEHLDYHKNFDEYKKVKISFVNSAKERIISSKSASLNLLPGEFNNINAETALEVCEKLGVDKKSALKALISFKLPEGRLEELKTGKRFRVFIDFAHTPQSLEAVLEYLRSLTSNLLICIFGCASERDEKKRPLMGEISTRLANISIITAEDPRNEDVNKIISEISAGVDLSKAELMSDIKIPLSQNTKNVYYKIPERGKAITFAINKIAHNGDVIVICGKGHEKSMNYNGVEYPWSDKKAVEYALKRKTLVINK</sequence>
<dbReference type="InterPro" id="IPR035911">
    <property type="entry name" value="MurE/MurF_N"/>
</dbReference>
<feature type="domain" description="Mur ligase central" evidence="14">
    <location>
        <begin position="109"/>
        <end position="232"/>
    </location>
</feature>
<evidence type="ECO:0000256" key="10">
    <source>
        <dbReference type="ARBA" id="ARBA00023316"/>
    </source>
</evidence>
<dbReference type="Proteomes" id="UP000034603">
    <property type="component" value="Unassembled WGS sequence"/>
</dbReference>
<keyword evidence="10 11" id="KW-0961">Cell wall biogenesis/degradation</keyword>
<evidence type="ECO:0000256" key="8">
    <source>
        <dbReference type="ARBA" id="ARBA00022984"/>
    </source>
</evidence>
<evidence type="ECO:0000259" key="13">
    <source>
        <dbReference type="Pfam" id="PF02875"/>
    </source>
</evidence>
<gene>
    <name evidence="11" type="primary">murE</name>
    <name evidence="15" type="ORF">US62_C0002G0028</name>
</gene>
<feature type="binding site" evidence="11">
    <location>
        <position position="28"/>
    </location>
    <ligand>
        <name>UDP-N-acetyl-alpha-D-muramoyl-L-alanyl-D-glutamate</name>
        <dbReference type="ChEBI" id="CHEBI:83900"/>
    </ligand>
</feature>
<evidence type="ECO:0000256" key="11">
    <source>
        <dbReference type="HAMAP-Rule" id="MF_00208"/>
    </source>
</evidence>
<dbReference type="Pfam" id="PF02875">
    <property type="entry name" value="Mur_ligase_C"/>
    <property type="match status" value="1"/>
</dbReference>
<feature type="domain" description="Mur ligase C-terminal" evidence="13">
    <location>
        <begin position="282"/>
        <end position="426"/>
    </location>
</feature>
<dbReference type="PANTHER" id="PTHR23135">
    <property type="entry name" value="MUR LIGASE FAMILY MEMBER"/>
    <property type="match status" value="1"/>
</dbReference>
<feature type="binding site" evidence="11">
    <location>
        <position position="182"/>
    </location>
    <ligand>
        <name>UDP-N-acetyl-alpha-D-muramoyl-L-alanyl-D-glutamate</name>
        <dbReference type="ChEBI" id="CHEBI:83900"/>
    </ligand>
</feature>
<evidence type="ECO:0000256" key="2">
    <source>
        <dbReference type="ARBA" id="ARBA00022490"/>
    </source>
</evidence>
<dbReference type="Gene3D" id="3.40.1190.10">
    <property type="entry name" value="Mur-like, catalytic domain"/>
    <property type="match status" value="1"/>
</dbReference>
<proteinExistence type="inferred from homology"/>
<evidence type="ECO:0000256" key="9">
    <source>
        <dbReference type="ARBA" id="ARBA00023306"/>
    </source>
</evidence>
<keyword evidence="8 11" id="KW-0573">Peptidoglycan synthesis</keyword>
<dbReference type="AlphaFoldDB" id="A0A0G0I5U0"/>
<evidence type="ECO:0000256" key="7">
    <source>
        <dbReference type="ARBA" id="ARBA00022960"/>
    </source>
</evidence>
<feature type="binding site" evidence="11">
    <location>
        <position position="188"/>
    </location>
    <ligand>
        <name>UDP-N-acetyl-alpha-D-muramoyl-L-alanyl-D-glutamate</name>
        <dbReference type="ChEBI" id="CHEBI:83900"/>
    </ligand>
</feature>